<dbReference type="Proteomes" id="UP001235303">
    <property type="component" value="Unassembled WGS sequence"/>
</dbReference>
<keyword evidence="2" id="KW-1185">Reference proteome</keyword>
<dbReference type="RefSeq" id="WP_283751624.1">
    <property type="nucleotide sequence ID" value="NZ_JAQOSP010000003.1"/>
</dbReference>
<accession>A0ABT7ANF7</accession>
<reference evidence="1 2" key="1">
    <citation type="submission" date="2023-01" db="EMBL/GenBank/DDBJ databases">
        <title>Novel diversity within Roseofilum (Cyanobacteria; Desertifilaceae) from marine benthic mats with descriptions of four novel species.</title>
        <authorList>
            <person name="Wang Y."/>
            <person name="Berthold D.E."/>
            <person name="Hu J."/>
            <person name="Lefler F.W."/>
            <person name="Laughinghouse H.D. IV."/>
        </authorList>
    </citation>
    <scope>NUCLEOTIDE SEQUENCE [LARGE SCALE GENOMIC DNA]</scope>
    <source>
        <strain evidence="1 2">BLCC-M154</strain>
    </source>
</reference>
<dbReference type="EMBL" id="JAQOSP010000003">
    <property type="protein sequence ID" value="MDJ1167856.1"/>
    <property type="molecule type" value="Genomic_DNA"/>
</dbReference>
<organism evidence="1 2">
    <name type="scientific">Roseofilum acuticapitatum BLCC-M154</name>
    <dbReference type="NCBI Taxonomy" id="3022444"/>
    <lineage>
        <taxon>Bacteria</taxon>
        <taxon>Bacillati</taxon>
        <taxon>Cyanobacteriota</taxon>
        <taxon>Cyanophyceae</taxon>
        <taxon>Desertifilales</taxon>
        <taxon>Desertifilaceae</taxon>
        <taxon>Roseofilum</taxon>
        <taxon>Roseofilum acuticapitatum</taxon>
    </lineage>
</organism>
<evidence type="ECO:0000313" key="1">
    <source>
        <dbReference type="EMBL" id="MDJ1167856.1"/>
    </source>
</evidence>
<protein>
    <submittedName>
        <fullName evidence="1">Uncharacterized protein</fullName>
    </submittedName>
</protein>
<evidence type="ECO:0000313" key="2">
    <source>
        <dbReference type="Proteomes" id="UP001235303"/>
    </source>
</evidence>
<proteinExistence type="predicted"/>
<comment type="caution">
    <text evidence="1">The sequence shown here is derived from an EMBL/GenBank/DDBJ whole genome shotgun (WGS) entry which is preliminary data.</text>
</comment>
<gene>
    <name evidence="1" type="ORF">PMG71_00275</name>
</gene>
<sequence length="44" mass="5215">MVNLSQKSIKISRLYQDRELRKSYVVWQEEVHPEALPALDSNRS</sequence>
<name>A0ABT7ANF7_9CYAN</name>